<evidence type="ECO:0000256" key="10">
    <source>
        <dbReference type="ARBA" id="ARBA00023136"/>
    </source>
</evidence>
<gene>
    <name evidence="13" type="primary">thiP</name>
    <name evidence="13" type="ORF">OFY17_00850</name>
</gene>
<accession>A0ABT2YNF2</accession>
<dbReference type="InterPro" id="IPR005947">
    <property type="entry name" value="ThiP_ABC_transpt"/>
</dbReference>
<comment type="subcellular location">
    <subcellularLocation>
        <location evidence="1">Cell inner membrane</location>
        <topology evidence="1">Multi-pass membrane protein</topology>
    </subcellularLocation>
    <subcellularLocation>
        <location evidence="11">Cell membrane</location>
        <topology evidence="11">Multi-pass membrane protein</topology>
    </subcellularLocation>
</comment>
<feature type="domain" description="ABC transmembrane type-1" evidence="12">
    <location>
        <begin position="323"/>
        <end position="517"/>
    </location>
</feature>
<feature type="transmembrane region" description="Helical" evidence="11">
    <location>
        <begin position="186"/>
        <end position="208"/>
    </location>
</feature>
<organism evidence="13 14">
    <name type="scientific">Marinomonas sargassi</name>
    <dbReference type="NCBI Taxonomy" id="2984494"/>
    <lineage>
        <taxon>Bacteria</taxon>
        <taxon>Pseudomonadati</taxon>
        <taxon>Pseudomonadota</taxon>
        <taxon>Gammaproteobacteria</taxon>
        <taxon>Oceanospirillales</taxon>
        <taxon>Oceanospirillaceae</taxon>
        <taxon>Marinomonas</taxon>
    </lineage>
</organism>
<comment type="subunit">
    <text evidence="2">The complex is composed of two ATP-binding proteins (ThiQ), two transmembrane proteins (ThiP) and a solute-binding protein (ThiB).</text>
</comment>
<feature type="transmembrane region" description="Helical" evidence="11">
    <location>
        <begin position="277"/>
        <end position="302"/>
    </location>
</feature>
<comment type="caution">
    <text evidence="13">The sequence shown here is derived from an EMBL/GenBank/DDBJ whole genome shotgun (WGS) entry which is preliminary data.</text>
</comment>
<feature type="domain" description="ABC transmembrane type-1" evidence="12">
    <location>
        <begin position="52"/>
        <end position="252"/>
    </location>
</feature>
<evidence type="ECO:0000256" key="7">
    <source>
        <dbReference type="ARBA" id="ARBA00022692"/>
    </source>
</evidence>
<dbReference type="PROSITE" id="PS50928">
    <property type="entry name" value="ABC_TM1"/>
    <property type="match status" value="2"/>
</dbReference>
<keyword evidence="4 11" id="KW-0813">Transport</keyword>
<evidence type="ECO:0000256" key="9">
    <source>
        <dbReference type="ARBA" id="ARBA00022989"/>
    </source>
</evidence>
<dbReference type="RefSeq" id="WP_263528795.1">
    <property type="nucleotide sequence ID" value="NZ_JAOVZB010000001.1"/>
</dbReference>
<feature type="transmembrane region" description="Helical" evidence="11">
    <location>
        <begin position="236"/>
        <end position="256"/>
    </location>
</feature>
<feature type="transmembrane region" description="Helical" evidence="11">
    <location>
        <begin position="457"/>
        <end position="476"/>
    </location>
</feature>
<evidence type="ECO:0000313" key="13">
    <source>
        <dbReference type="EMBL" id="MCV2401418.1"/>
    </source>
</evidence>
<dbReference type="CDD" id="cd06261">
    <property type="entry name" value="TM_PBP2"/>
    <property type="match status" value="2"/>
</dbReference>
<feature type="transmembrane region" description="Helical" evidence="11">
    <location>
        <begin position="367"/>
        <end position="386"/>
    </location>
</feature>
<dbReference type="Pfam" id="PF00528">
    <property type="entry name" value="BPD_transp_1"/>
    <property type="match status" value="1"/>
</dbReference>
<sequence>MLLSPLKTLFPALLGVMFFILLGAASLAALLRYGDISEWGSYLSQAYLWRIIKFSLWQALLSSGLSLIIAIPVASCLTHRRFFGRSSLLQLFSVSMVVPTIVAILGLVVVYGRSGWLNQLFGIQIPLYGLVGILLAHVFFNMPLAVRLLLQGYDLIPSGQWRQASQLGFSRWSAFRFIECHYVKKVLPGTFLLIFMLCFSSFAVVLSLGGGPKSSTLEVAIYQALRFEFDLNKASFLSLLQVVICTLFAVFVYRFAPKNRQDASLLKTKQFQLKDSVWAKGADVISLFCVFILVIPPFLAIFEPVFSSVFIETLMSSGLWKATFVSIKVALPAGVISVLLAICFGVLARYCMERKYLCMLPHKIEHLGSLILMMPGLVIATGMFLFLRDLGIGLESSYWVVVWVNAVMALPFVLRALMPILYQQERRFRNVYLSLGIRSWARWCLEWPHIRKSLAQAFGYAVLLSLGDMGVIALFGSQGLVSLPLYLFQLIGSYRLEEGACVAVVLLTLCLVLFYASSRLIGGKANVES</sequence>
<dbReference type="PANTHER" id="PTHR30183:SF9">
    <property type="entry name" value="THIAMINE TRANSPORT SYSTEM PERMEASE PROTEIN THIP"/>
    <property type="match status" value="1"/>
</dbReference>
<evidence type="ECO:0000256" key="6">
    <source>
        <dbReference type="ARBA" id="ARBA00022519"/>
    </source>
</evidence>
<feature type="transmembrane region" description="Helical" evidence="11">
    <location>
        <begin position="123"/>
        <end position="140"/>
    </location>
</feature>
<proteinExistence type="inferred from homology"/>
<protein>
    <recommendedName>
        <fullName evidence="3">Thiamine transport system permease protein ThiP</fullName>
    </recommendedName>
</protein>
<evidence type="ECO:0000256" key="8">
    <source>
        <dbReference type="ARBA" id="ARBA00022737"/>
    </source>
</evidence>
<evidence type="ECO:0000256" key="2">
    <source>
        <dbReference type="ARBA" id="ARBA00011650"/>
    </source>
</evidence>
<dbReference type="NCBIfam" id="TIGR01253">
    <property type="entry name" value="thiP"/>
    <property type="match status" value="1"/>
</dbReference>
<dbReference type="EMBL" id="JAOVZB010000001">
    <property type="protein sequence ID" value="MCV2401418.1"/>
    <property type="molecule type" value="Genomic_DNA"/>
</dbReference>
<dbReference type="Proteomes" id="UP001209713">
    <property type="component" value="Unassembled WGS sequence"/>
</dbReference>
<name>A0ABT2YNF2_9GAMM</name>
<comment type="similarity">
    <text evidence="11">Belongs to the binding-protein-dependent transport system permease family.</text>
</comment>
<dbReference type="SUPFAM" id="SSF161098">
    <property type="entry name" value="MetI-like"/>
    <property type="match status" value="2"/>
</dbReference>
<reference evidence="13 14" key="1">
    <citation type="submission" date="2022-10" db="EMBL/GenBank/DDBJ databases">
        <title>Marinomonas transparenta sp. nov. and Marinomonas sargassi sp. nov., isolated from marine alga (Sargassum natans (L.) Gaillon).</title>
        <authorList>
            <person name="Wang Y."/>
        </authorList>
    </citation>
    <scope>NUCLEOTIDE SEQUENCE [LARGE SCALE GENOMIC DNA]</scope>
    <source>
        <strain evidence="13 14">C2222</strain>
    </source>
</reference>
<evidence type="ECO:0000313" key="14">
    <source>
        <dbReference type="Proteomes" id="UP001209713"/>
    </source>
</evidence>
<evidence type="ECO:0000256" key="4">
    <source>
        <dbReference type="ARBA" id="ARBA00022448"/>
    </source>
</evidence>
<dbReference type="Gene3D" id="1.10.3720.10">
    <property type="entry name" value="MetI-like"/>
    <property type="match status" value="2"/>
</dbReference>
<keyword evidence="10 11" id="KW-0472">Membrane</keyword>
<keyword evidence="7 11" id="KW-0812">Transmembrane</keyword>
<feature type="transmembrane region" description="Helical" evidence="11">
    <location>
        <begin position="322"/>
        <end position="347"/>
    </location>
</feature>
<evidence type="ECO:0000256" key="3">
    <source>
        <dbReference type="ARBA" id="ARBA00016947"/>
    </source>
</evidence>
<evidence type="ECO:0000259" key="12">
    <source>
        <dbReference type="PROSITE" id="PS50928"/>
    </source>
</evidence>
<dbReference type="InterPro" id="IPR000515">
    <property type="entry name" value="MetI-like"/>
</dbReference>
<evidence type="ECO:0000256" key="5">
    <source>
        <dbReference type="ARBA" id="ARBA00022475"/>
    </source>
</evidence>
<feature type="transmembrane region" description="Helical" evidence="11">
    <location>
        <begin position="89"/>
        <end position="111"/>
    </location>
</feature>
<keyword evidence="5" id="KW-1003">Cell membrane</keyword>
<keyword evidence="8" id="KW-0677">Repeat</keyword>
<feature type="transmembrane region" description="Helical" evidence="11">
    <location>
        <begin position="54"/>
        <end position="77"/>
    </location>
</feature>
<feature type="transmembrane region" description="Helical" evidence="11">
    <location>
        <begin position="12"/>
        <end position="34"/>
    </location>
</feature>
<feature type="transmembrane region" description="Helical" evidence="11">
    <location>
        <begin position="398"/>
        <end position="422"/>
    </location>
</feature>
<keyword evidence="14" id="KW-1185">Reference proteome</keyword>
<keyword evidence="6" id="KW-0997">Cell inner membrane</keyword>
<dbReference type="PANTHER" id="PTHR30183">
    <property type="entry name" value="MOLYBDENUM TRANSPORT SYSTEM PERMEASE PROTEIN MODB"/>
    <property type="match status" value="1"/>
</dbReference>
<feature type="transmembrane region" description="Helical" evidence="11">
    <location>
        <begin position="496"/>
        <end position="516"/>
    </location>
</feature>
<evidence type="ECO:0000256" key="1">
    <source>
        <dbReference type="ARBA" id="ARBA00004429"/>
    </source>
</evidence>
<evidence type="ECO:0000256" key="11">
    <source>
        <dbReference type="RuleBase" id="RU363032"/>
    </source>
</evidence>
<keyword evidence="9 11" id="KW-1133">Transmembrane helix</keyword>
<dbReference type="InterPro" id="IPR035906">
    <property type="entry name" value="MetI-like_sf"/>
</dbReference>